<dbReference type="InterPro" id="IPR036860">
    <property type="entry name" value="SH2_dom_sf"/>
</dbReference>
<proteinExistence type="predicted"/>
<feature type="domain" description="SH2" evidence="3">
    <location>
        <begin position="51"/>
        <end position="144"/>
    </location>
</feature>
<dbReference type="Proteomes" id="UP001175271">
    <property type="component" value="Unassembled WGS sequence"/>
</dbReference>
<evidence type="ECO:0000256" key="2">
    <source>
        <dbReference type="SAM" id="Phobius"/>
    </source>
</evidence>
<name>A0AA39HU54_9BILA</name>
<sequence length="180" mass="20286">MISLTTSASRTEATNAVAETMSQTLIPQPSILPDDLTRSAALELELKKHPFFHGRLTKEEANARLTQDGQYLVRFAKDRSDGQVKAVISARWNGKHCHFVVREKFGLFSVADAQFESIDSLLQFHERKKQPLTKKSGALIAEPIILWKPSKENNLIPYVLKFFAIASVVFVLRISMLMNT</sequence>
<dbReference type="InterPro" id="IPR051853">
    <property type="entry name" value="SH2-Ras-GEF_adapter"/>
</dbReference>
<gene>
    <name evidence="4" type="ORF">QR680_006061</name>
</gene>
<comment type="caution">
    <text evidence="4">The sequence shown here is derived from an EMBL/GenBank/DDBJ whole genome shotgun (WGS) entry which is preliminary data.</text>
</comment>
<keyword evidence="5" id="KW-1185">Reference proteome</keyword>
<evidence type="ECO:0000313" key="5">
    <source>
        <dbReference type="Proteomes" id="UP001175271"/>
    </source>
</evidence>
<dbReference type="AlphaFoldDB" id="A0AA39HU54"/>
<feature type="transmembrane region" description="Helical" evidence="2">
    <location>
        <begin position="158"/>
        <end position="178"/>
    </location>
</feature>
<dbReference type="PANTHER" id="PTHR14247:SF11">
    <property type="entry name" value="SH2 DOMAIN-CONTAINING PROTEIN 3A"/>
    <property type="match status" value="1"/>
</dbReference>
<organism evidence="4 5">
    <name type="scientific">Steinernema hermaphroditum</name>
    <dbReference type="NCBI Taxonomy" id="289476"/>
    <lineage>
        <taxon>Eukaryota</taxon>
        <taxon>Metazoa</taxon>
        <taxon>Ecdysozoa</taxon>
        <taxon>Nematoda</taxon>
        <taxon>Chromadorea</taxon>
        <taxon>Rhabditida</taxon>
        <taxon>Tylenchina</taxon>
        <taxon>Panagrolaimomorpha</taxon>
        <taxon>Strongyloidoidea</taxon>
        <taxon>Steinernematidae</taxon>
        <taxon>Steinernema</taxon>
    </lineage>
</organism>
<accession>A0AA39HU54</accession>
<dbReference type="PROSITE" id="PS50001">
    <property type="entry name" value="SH2"/>
    <property type="match status" value="1"/>
</dbReference>
<evidence type="ECO:0000259" key="3">
    <source>
        <dbReference type="PROSITE" id="PS50001"/>
    </source>
</evidence>
<dbReference type="CDD" id="cd10361">
    <property type="entry name" value="SH2_Fps_family"/>
    <property type="match status" value="1"/>
</dbReference>
<dbReference type="InterPro" id="IPR035849">
    <property type="entry name" value="Fes/Fps/Fer_SH2"/>
</dbReference>
<dbReference type="SUPFAM" id="SSF55550">
    <property type="entry name" value="SH2 domain"/>
    <property type="match status" value="1"/>
</dbReference>
<dbReference type="SMART" id="SM00252">
    <property type="entry name" value="SH2"/>
    <property type="match status" value="1"/>
</dbReference>
<dbReference type="PANTHER" id="PTHR14247">
    <property type="entry name" value="BREAST CANCER ANTI-ESTROGEN RESISTANCE PROTEIN 3 HOMOLOG-LIKE PROTEIN"/>
    <property type="match status" value="1"/>
</dbReference>
<keyword evidence="2" id="KW-0472">Membrane</keyword>
<protein>
    <recommendedName>
        <fullName evidence="3">SH2 domain-containing protein</fullName>
    </recommendedName>
</protein>
<dbReference type="Pfam" id="PF00017">
    <property type="entry name" value="SH2"/>
    <property type="match status" value="1"/>
</dbReference>
<evidence type="ECO:0000313" key="4">
    <source>
        <dbReference type="EMBL" id="KAK0412150.1"/>
    </source>
</evidence>
<reference evidence="4" key="1">
    <citation type="submission" date="2023-06" db="EMBL/GenBank/DDBJ databases">
        <title>Genomic analysis of the entomopathogenic nematode Steinernema hermaphroditum.</title>
        <authorList>
            <person name="Schwarz E.M."/>
            <person name="Heppert J.K."/>
            <person name="Baniya A."/>
            <person name="Schwartz H.T."/>
            <person name="Tan C.-H."/>
            <person name="Antoshechkin I."/>
            <person name="Sternberg P.W."/>
            <person name="Goodrich-Blair H."/>
            <person name="Dillman A.R."/>
        </authorList>
    </citation>
    <scope>NUCLEOTIDE SEQUENCE</scope>
    <source>
        <strain evidence="4">PS9179</strain>
        <tissue evidence="4">Whole animal</tissue>
    </source>
</reference>
<keyword evidence="1" id="KW-0727">SH2 domain</keyword>
<dbReference type="Gene3D" id="3.30.505.10">
    <property type="entry name" value="SH2 domain"/>
    <property type="match status" value="1"/>
</dbReference>
<keyword evidence="2" id="KW-1133">Transmembrane helix</keyword>
<evidence type="ECO:0000256" key="1">
    <source>
        <dbReference type="PROSITE-ProRule" id="PRU00191"/>
    </source>
</evidence>
<dbReference type="EMBL" id="JAUCMV010000003">
    <property type="protein sequence ID" value="KAK0412150.1"/>
    <property type="molecule type" value="Genomic_DNA"/>
</dbReference>
<keyword evidence="2" id="KW-0812">Transmembrane</keyword>
<dbReference type="InterPro" id="IPR000980">
    <property type="entry name" value="SH2"/>
</dbReference>